<dbReference type="PANTHER" id="PTHR48173">
    <property type="entry name" value="GNK2-HOMOLOGOUS DOMAIN-CONTAINING PROTEIN"/>
    <property type="match status" value="1"/>
</dbReference>
<dbReference type="OrthoDB" id="188042at2759"/>
<dbReference type="Pfam" id="PF06101">
    <property type="entry name" value="Vps62"/>
    <property type="match status" value="1"/>
</dbReference>
<evidence type="ECO:0000313" key="1">
    <source>
        <dbReference type="EMBL" id="KAF8401987.1"/>
    </source>
</evidence>
<reference evidence="1 2" key="1">
    <citation type="submission" date="2020-04" db="EMBL/GenBank/DDBJ databases">
        <title>Plant Genome Project.</title>
        <authorList>
            <person name="Zhang R.-G."/>
        </authorList>
    </citation>
    <scope>NUCLEOTIDE SEQUENCE [LARGE SCALE GENOMIC DNA]</scope>
    <source>
        <strain evidence="1">YNK0</strain>
        <tissue evidence="1">Leaf</tissue>
    </source>
</reference>
<dbReference type="AlphaFoldDB" id="A0A835DIN6"/>
<keyword evidence="2" id="KW-1185">Reference proteome</keyword>
<dbReference type="EMBL" id="JABCRI010000008">
    <property type="protein sequence ID" value="KAF8401987.1"/>
    <property type="molecule type" value="Genomic_DNA"/>
</dbReference>
<organism evidence="1 2">
    <name type="scientific">Tetracentron sinense</name>
    <name type="common">Spur-leaf</name>
    <dbReference type="NCBI Taxonomy" id="13715"/>
    <lineage>
        <taxon>Eukaryota</taxon>
        <taxon>Viridiplantae</taxon>
        <taxon>Streptophyta</taxon>
        <taxon>Embryophyta</taxon>
        <taxon>Tracheophyta</taxon>
        <taxon>Spermatophyta</taxon>
        <taxon>Magnoliopsida</taxon>
        <taxon>Trochodendrales</taxon>
        <taxon>Trochodendraceae</taxon>
        <taxon>Tetracentron</taxon>
    </lineage>
</organism>
<evidence type="ECO:0008006" key="3">
    <source>
        <dbReference type="Google" id="ProtNLM"/>
    </source>
</evidence>
<dbReference type="OMA" id="GYIWMPN"/>
<comment type="caution">
    <text evidence="1">The sequence shown here is derived from an EMBL/GenBank/DDBJ whole genome shotgun (WGS) entry which is preliminary data.</text>
</comment>
<dbReference type="InterPro" id="IPR009291">
    <property type="entry name" value="Vps62"/>
</dbReference>
<proteinExistence type="predicted"/>
<sequence length="566" mass="63378">MFGCKCFYWNRATDFLEPEPFSLPSPIPKWPQGKGFATGSLHLGEIEVLSVTNFESIWSCNNKKEGATFYKPAEIPDGFFSLGHYCQPNDQPLRGFVLVARDMAAPLPEAGYVCDKVIDLPALRKPLNYTLVWSTDDWDEDNHDGCGYFWLPQPPEGYEAMGYVVTNKPNKPALEELRCVRADLTETCETSGLILKVDANSSKLPFRVWNTRPCHRGMLGKGVSVGTFFCSSYWSSGEELNIVCLKNLDASLHSMPNLDQINALIKHYGPTVFFHPDETYLPSSVPWFFKNGALLYRKGELAGEAIDARGSNLPSGETNDGEYWIELPDDDDQNNNIKHGNIDSAELYVHVKPALGGTFTDIVIWVFCPFNGPATVKIGIVNIALSKIGQHVGDWEHFTLRLSNFTGELWSVYFSQHSGGEWVDAFNLEFIDGNKPIVYSSKCGHASFPHPGNYIQGSSKLGIGLRNDAARSNLLVDSSIKYQIIAAEYLGDGIVTEPCWLQYMREWGPTIVYDSRSELDKIISHLPVLIRFSVENIFDKFPVEMYGEEGPTGPKEKNNWVGDERC</sequence>
<protein>
    <recommendedName>
        <fullName evidence="3">Vacuolar protein sorting-associated protein 62</fullName>
    </recommendedName>
</protein>
<accession>A0A835DIN6</accession>
<dbReference type="Proteomes" id="UP000655225">
    <property type="component" value="Unassembled WGS sequence"/>
</dbReference>
<dbReference type="PANTHER" id="PTHR48173:SF1">
    <property type="entry name" value="VACUOLAR PROTEIN SORTING-ASSOCIATED PROTEIN 62"/>
    <property type="match status" value="1"/>
</dbReference>
<evidence type="ECO:0000313" key="2">
    <source>
        <dbReference type="Proteomes" id="UP000655225"/>
    </source>
</evidence>
<gene>
    <name evidence="1" type="ORF">HHK36_012938</name>
</gene>
<name>A0A835DIN6_TETSI</name>